<reference evidence="1" key="1">
    <citation type="submission" date="2020-05" db="EMBL/GenBank/DDBJ databases">
        <title>Chitinophaga laudate sp. nov., isolated from a tropical peat swamp.</title>
        <authorList>
            <person name="Goh C.B.S."/>
            <person name="Lee M.S."/>
            <person name="Parimannan S."/>
            <person name="Pasbakhsh P."/>
            <person name="Yule C.M."/>
            <person name="Rajandas H."/>
            <person name="Loke S."/>
            <person name="Croft L."/>
            <person name="Tan J.B.L."/>
        </authorList>
    </citation>
    <scope>NUCLEOTIDE SEQUENCE</scope>
    <source>
        <strain evidence="1">Mgbs1</strain>
    </source>
</reference>
<sequence>MKKIKLDPLALDRETIAKLDEQQLQEIVGGVIADFAATSSGCDTGGSDCGETGQSGGCASGSSKC</sequence>
<dbReference type="InterPro" id="IPR058238">
    <property type="entry name" value="Lant_leader_dom"/>
</dbReference>
<dbReference type="OrthoDB" id="680968at2"/>
<evidence type="ECO:0000313" key="1">
    <source>
        <dbReference type="EMBL" id="NSL85859.1"/>
    </source>
</evidence>
<name>A0A433WJC5_9BACT</name>
<proteinExistence type="predicted"/>
<keyword evidence="2" id="KW-1185">Reference proteome</keyword>
<dbReference type="AlphaFoldDB" id="A0A433WJC5"/>
<protein>
    <submittedName>
        <fullName evidence="1">Uncharacterized protein</fullName>
    </submittedName>
</protein>
<dbReference type="Proteomes" id="UP000281028">
    <property type="component" value="Unassembled WGS sequence"/>
</dbReference>
<gene>
    <name evidence="1" type="ORF">ECE50_003385</name>
</gene>
<accession>A0A433WJC5</accession>
<dbReference type="RefSeq" id="WP_127037908.1">
    <property type="nucleotide sequence ID" value="NZ_JAABOK010000008.1"/>
</dbReference>
<dbReference type="EMBL" id="RIAR02000001">
    <property type="protein sequence ID" value="NSL85859.1"/>
    <property type="molecule type" value="Genomic_DNA"/>
</dbReference>
<organism evidence="1 2">
    <name type="scientific">Chitinophaga solisilvae</name>
    <dbReference type="NCBI Taxonomy" id="1233460"/>
    <lineage>
        <taxon>Bacteria</taxon>
        <taxon>Pseudomonadati</taxon>
        <taxon>Bacteroidota</taxon>
        <taxon>Chitinophagia</taxon>
        <taxon>Chitinophagales</taxon>
        <taxon>Chitinophagaceae</taxon>
        <taxon>Chitinophaga</taxon>
    </lineage>
</organism>
<dbReference type="NCBIfam" id="NF038153">
    <property type="entry name" value="lant_leader_L1a"/>
    <property type="match status" value="1"/>
</dbReference>
<evidence type="ECO:0000313" key="2">
    <source>
        <dbReference type="Proteomes" id="UP000281028"/>
    </source>
</evidence>
<comment type="caution">
    <text evidence="1">The sequence shown here is derived from an EMBL/GenBank/DDBJ whole genome shotgun (WGS) entry which is preliminary data.</text>
</comment>